<name>A0ABT9XJ45_9BACL</name>
<feature type="transmembrane region" description="Helical" evidence="1">
    <location>
        <begin position="6"/>
        <end position="28"/>
    </location>
</feature>
<keyword evidence="1" id="KW-0812">Transmembrane</keyword>
<sequence length="60" mass="6870">MNTEQYLHPWLIAVFLFLFAVMSLIGMVRLIKAQRLFGSVLLLLSTIIFGYSTYIAAFKV</sequence>
<dbReference type="EMBL" id="JAUSTP010000015">
    <property type="protein sequence ID" value="MDQ0190145.1"/>
    <property type="molecule type" value="Genomic_DNA"/>
</dbReference>
<gene>
    <name evidence="2" type="ORF">J2S03_002008</name>
</gene>
<comment type="caution">
    <text evidence="2">The sequence shown here is derived from an EMBL/GenBank/DDBJ whole genome shotgun (WGS) entry which is preliminary data.</text>
</comment>
<keyword evidence="1" id="KW-0472">Membrane</keyword>
<keyword evidence="3" id="KW-1185">Reference proteome</keyword>
<evidence type="ECO:0000256" key="1">
    <source>
        <dbReference type="SAM" id="Phobius"/>
    </source>
</evidence>
<dbReference type="Proteomes" id="UP001232973">
    <property type="component" value="Unassembled WGS sequence"/>
</dbReference>
<evidence type="ECO:0008006" key="4">
    <source>
        <dbReference type="Google" id="ProtNLM"/>
    </source>
</evidence>
<keyword evidence="1" id="KW-1133">Transmembrane helix</keyword>
<evidence type="ECO:0000313" key="3">
    <source>
        <dbReference type="Proteomes" id="UP001232973"/>
    </source>
</evidence>
<accession>A0ABT9XJ45</accession>
<proteinExistence type="predicted"/>
<dbReference type="RefSeq" id="WP_274457397.1">
    <property type="nucleotide sequence ID" value="NZ_CP067097.1"/>
</dbReference>
<evidence type="ECO:0000313" key="2">
    <source>
        <dbReference type="EMBL" id="MDQ0190145.1"/>
    </source>
</evidence>
<protein>
    <recommendedName>
        <fullName evidence="4">DUF2759 domain-containing protein</fullName>
    </recommendedName>
</protein>
<feature type="transmembrane region" description="Helical" evidence="1">
    <location>
        <begin position="40"/>
        <end position="58"/>
    </location>
</feature>
<reference evidence="2 3" key="1">
    <citation type="submission" date="2023-07" db="EMBL/GenBank/DDBJ databases">
        <title>Genomic Encyclopedia of Type Strains, Phase IV (KMG-IV): sequencing the most valuable type-strain genomes for metagenomic binning, comparative biology and taxonomic classification.</title>
        <authorList>
            <person name="Goeker M."/>
        </authorList>
    </citation>
    <scope>NUCLEOTIDE SEQUENCE [LARGE SCALE GENOMIC DNA]</scope>
    <source>
        <strain evidence="2 3">DSM 4006</strain>
    </source>
</reference>
<organism evidence="2 3">
    <name type="scientific">Alicyclobacillus cycloheptanicus</name>
    <dbReference type="NCBI Taxonomy" id="1457"/>
    <lineage>
        <taxon>Bacteria</taxon>
        <taxon>Bacillati</taxon>
        <taxon>Bacillota</taxon>
        <taxon>Bacilli</taxon>
        <taxon>Bacillales</taxon>
        <taxon>Alicyclobacillaceae</taxon>
        <taxon>Alicyclobacillus</taxon>
    </lineage>
</organism>